<dbReference type="OrthoDB" id="8871309at2"/>
<protein>
    <submittedName>
        <fullName evidence="2">Lipase</fullName>
    </submittedName>
</protein>
<dbReference type="GO" id="GO:0016042">
    <property type="term" value="P:lipid catabolic process"/>
    <property type="evidence" value="ECO:0007669"/>
    <property type="project" value="InterPro"/>
</dbReference>
<evidence type="ECO:0000256" key="1">
    <source>
        <dbReference type="SAM" id="SignalP"/>
    </source>
</evidence>
<dbReference type="GO" id="GO:0016298">
    <property type="term" value="F:lipase activity"/>
    <property type="evidence" value="ECO:0007669"/>
    <property type="project" value="TreeGrafter"/>
</dbReference>
<name>A0A9W6PMJ3_9ACTN</name>
<proteinExistence type="predicted"/>
<dbReference type="RefSeq" id="WP_033253172.1">
    <property type="nucleotide sequence ID" value="NZ_BSRX01000041.1"/>
</dbReference>
<evidence type="ECO:0000313" key="3">
    <source>
        <dbReference type="Proteomes" id="UP001165143"/>
    </source>
</evidence>
<comment type="caution">
    <text evidence="2">The sequence shown here is derived from an EMBL/GenBank/DDBJ whole genome shotgun (WGS) entry which is preliminary data.</text>
</comment>
<gene>
    <name evidence="2" type="ORF">Kpho01_57180</name>
</gene>
<reference evidence="2" key="1">
    <citation type="submission" date="2023-02" db="EMBL/GenBank/DDBJ databases">
        <title>Kitasatospora phosalacinea NBRC 14362.</title>
        <authorList>
            <person name="Ichikawa N."/>
            <person name="Sato H."/>
            <person name="Tonouchi N."/>
        </authorList>
    </citation>
    <scope>NUCLEOTIDE SEQUENCE</scope>
    <source>
        <strain evidence="2">NBRC 14362</strain>
    </source>
</reference>
<accession>A0A9W6PMJ3</accession>
<dbReference type="Pfam" id="PF01674">
    <property type="entry name" value="Lipase_2"/>
    <property type="match status" value="1"/>
</dbReference>
<feature type="signal peptide" evidence="1">
    <location>
        <begin position="1"/>
        <end position="29"/>
    </location>
</feature>
<dbReference type="SUPFAM" id="SSF53474">
    <property type="entry name" value="alpha/beta-Hydrolases"/>
    <property type="match status" value="1"/>
</dbReference>
<feature type="chain" id="PRO_5040975817" evidence="1">
    <location>
        <begin position="30"/>
        <end position="228"/>
    </location>
</feature>
<organism evidence="2 3">
    <name type="scientific">Kitasatospora phosalacinea</name>
    <dbReference type="NCBI Taxonomy" id="2065"/>
    <lineage>
        <taxon>Bacteria</taxon>
        <taxon>Bacillati</taxon>
        <taxon>Actinomycetota</taxon>
        <taxon>Actinomycetes</taxon>
        <taxon>Kitasatosporales</taxon>
        <taxon>Streptomycetaceae</taxon>
        <taxon>Kitasatospora</taxon>
    </lineage>
</organism>
<dbReference type="InterPro" id="IPR002918">
    <property type="entry name" value="Lipase_EstA/Esterase_EstB"/>
</dbReference>
<evidence type="ECO:0000313" key="2">
    <source>
        <dbReference type="EMBL" id="GLW57707.1"/>
    </source>
</evidence>
<dbReference type="PANTHER" id="PTHR32015:SF1">
    <property type="entry name" value="LIPASE"/>
    <property type="match status" value="1"/>
</dbReference>
<dbReference type="PANTHER" id="PTHR32015">
    <property type="entry name" value="FASTING INDUCED LIPASE"/>
    <property type="match status" value="1"/>
</dbReference>
<sequence>MRRLRTALLAVLTAVVLAVPGTSTSAAHAATTSTRTPVVFVHGFVGNASNWAAAEALFVADGYSSGDLFAYQYNWSQSNAVSAAGLAAYVRQVLAATGAHQVDIVNHSMGGLVSDWYVKKLGGQPYVRHLASIAGANHGTTAAGACLVNPSCVEMFPGSLFLATLNAGDETPGDTQYATWYSPCDGIIVPYTSTRLDGAANNLVPCQTHLGFLTDIPTLRAVERFLDN</sequence>
<dbReference type="Proteomes" id="UP001165143">
    <property type="component" value="Unassembled WGS sequence"/>
</dbReference>
<dbReference type="EMBL" id="BSRX01000041">
    <property type="protein sequence ID" value="GLW57707.1"/>
    <property type="molecule type" value="Genomic_DNA"/>
</dbReference>
<dbReference type="AlphaFoldDB" id="A0A9W6PMJ3"/>
<dbReference type="InterPro" id="IPR029058">
    <property type="entry name" value="AB_hydrolase_fold"/>
</dbReference>
<dbReference type="Gene3D" id="3.40.50.1820">
    <property type="entry name" value="alpha/beta hydrolase"/>
    <property type="match status" value="1"/>
</dbReference>
<keyword evidence="1" id="KW-0732">Signal</keyword>